<feature type="transmembrane region" description="Helical" evidence="1">
    <location>
        <begin position="128"/>
        <end position="145"/>
    </location>
</feature>
<keyword evidence="3" id="KW-1185">Reference proteome</keyword>
<name>A0A327L2Z1_9BRAD</name>
<accession>A0A327L2Z1</accession>
<feature type="transmembrane region" description="Helical" evidence="1">
    <location>
        <begin position="18"/>
        <end position="39"/>
    </location>
</feature>
<feature type="transmembrane region" description="Helical" evidence="1">
    <location>
        <begin position="86"/>
        <end position="108"/>
    </location>
</feature>
<evidence type="ECO:0008006" key="4">
    <source>
        <dbReference type="Google" id="ProtNLM"/>
    </source>
</evidence>
<reference evidence="2 3" key="1">
    <citation type="submission" date="2017-07" db="EMBL/GenBank/DDBJ databases">
        <title>Draft Genome Sequences of Select Purple Nonsulfur Bacteria.</title>
        <authorList>
            <person name="Lasarre B."/>
            <person name="Mckinlay J.B."/>
        </authorList>
    </citation>
    <scope>NUCLEOTIDE SEQUENCE [LARGE SCALE GENOMIC DNA]</scope>
    <source>
        <strain evidence="2 3">DSM 5909</strain>
    </source>
</reference>
<evidence type="ECO:0000313" key="3">
    <source>
        <dbReference type="Proteomes" id="UP000249130"/>
    </source>
</evidence>
<organism evidence="2 3">
    <name type="scientific">Rhodoplanes roseus</name>
    <dbReference type="NCBI Taxonomy" id="29409"/>
    <lineage>
        <taxon>Bacteria</taxon>
        <taxon>Pseudomonadati</taxon>
        <taxon>Pseudomonadota</taxon>
        <taxon>Alphaproteobacteria</taxon>
        <taxon>Hyphomicrobiales</taxon>
        <taxon>Nitrobacteraceae</taxon>
        <taxon>Rhodoplanes</taxon>
    </lineage>
</organism>
<dbReference type="Proteomes" id="UP000249130">
    <property type="component" value="Unassembled WGS sequence"/>
</dbReference>
<keyword evidence="1" id="KW-0812">Transmembrane</keyword>
<sequence length="146" mass="14721">MTAAPDKSAPARRRRASVIAEALLLGGAALAAVVWIIPAQTTDGGIGLAPAVFPTVCAVALGVFAVADVLLRLLRGVPEPRYPDGWMAFALIGGVAILGAVVLPYAGIAGCALVTVPAGMLAVGERRPLWLAGAAVLSAGVVWLVF</sequence>
<proteinExistence type="predicted"/>
<dbReference type="OrthoDB" id="7862352at2"/>
<evidence type="ECO:0000256" key="1">
    <source>
        <dbReference type="SAM" id="Phobius"/>
    </source>
</evidence>
<dbReference type="RefSeq" id="WP_111418625.1">
    <property type="nucleotide sequence ID" value="NZ_NPEX01000041.1"/>
</dbReference>
<comment type="caution">
    <text evidence="2">The sequence shown here is derived from an EMBL/GenBank/DDBJ whole genome shotgun (WGS) entry which is preliminary data.</text>
</comment>
<keyword evidence="1" id="KW-1133">Transmembrane helix</keyword>
<dbReference type="EMBL" id="NPEX01000041">
    <property type="protein sequence ID" value="RAI44554.1"/>
    <property type="molecule type" value="Genomic_DNA"/>
</dbReference>
<evidence type="ECO:0000313" key="2">
    <source>
        <dbReference type="EMBL" id="RAI44554.1"/>
    </source>
</evidence>
<dbReference type="AlphaFoldDB" id="A0A327L2Z1"/>
<gene>
    <name evidence="2" type="ORF">CH341_08560</name>
</gene>
<keyword evidence="1" id="KW-0472">Membrane</keyword>
<feature type="transmembrane region" description="Helical" evidence="1">
    <location>
        <begin position="51"/>
        <end position="74"/>
    </location>
</feature>
<protein>
    <recommendedName>
        <fullName evidence="4">Tripartite tricarboxylate transporter TctB family protein</fullName>
    </recommendedName>
</protein>